<dbReference type="EMBL" id="GBRH01161540">
    <property type="protein sequence ID" value="JAE36356.1"/>
    <property type="molecule type" value="Transcribed_RNA"/>
</dbReference>
<name>A0A0A9HN85_ARUDO</name>
<organism evidence="1">
    <name type="scientific">Arundo donax</name>
    <name type="common">Giant reed</name>
    <name type="synonym">Donax arundinaceus</name>
    <dbReference type="NCBI Taxonomy" id="35708"/>
    <lineage>
        <taxon>Eukaryota</taxon>
        <taxon>Viridiplantae</taxon>
        <taxon>Streptophyta</taxon>
        <taxon>Embryophyta</taxon>
        <taxon>Tracheophyta</taxon>
        <taxon>Spermatophyta</taxon>
        <taxon>Magnoliopsida</taxon>
        <taxon>Liliopsida</taxon>
        <taxon>Poales</taxon>
        <taxon>Poaceae</taxon>
        <taxon>PACMAD clade</taxon>
        <taxon>Arundinoideae</taxon>
        <taxon>Arundineae</taxon>
        <taxon>Arundo</taxon>
    </lineage>
</organism>
<dbReference type="AlphaFoldDB" id="A0A0A9HN85"/>
<reference evidence="1" key="1">
    <citation type="submission" date="2014-09" db="EMBL/GenBank/DDBJ databases">
        <authorList>
            <person name="Magalhaes I.L.F."/>
            <person name="Oliveira U."/>
            <person name="Santos F.R."/>
            <person name="Vidigal T.H.D.A."/>
            <person name="Brescovit A.D."/>
            <person name="Santos A.J."/>
        </authorList>
    </citation>
    <scope>NUCLEOTIDE SEQUENCE</scope>
    <source>
        <tissue evidence="1">Shoot tissue taken approximately 20 cm above the soil surface</tissue>
    </source>
</reference>
<protein>
    <submittedName>
        <fullName evidence="1">Uncharacterized protein</fullName>
    </submittedName>
</protein>
<reference evidence="1" key="2">
    <citation type="journal article" date="2015" name="Data Brief">
        <title>Shoot transcriptome of the giant reed, Arundo donax.</title>
        <authorList>
            <person name="Barrero R.A."/>
            <person name="Guerrero F.D."/>
            <person name="Moolhuijzen P."/>
            <person name="Goolsby J.A."/>
            <person name="Tidwell J."/>
            <person name="Bellgard S.E."/>
            <person name="Bellgard M.I."/>
        </authorList>
    </citation>
    <scope>NUCLEOTIDE SEQUENCE</scope>
    <source>
        <tissue evidence="1">Shoot tissue taken approximately 20 cm above the soil surface</tissue>
    </source>
</reference>
<accession>A0A0A9HN85</accession>
<proteinExistence type="predicted"/>
<evidence type="ECO:0000313" key="1">
    <source>
        <dbReference type="EMBL" id="JAE36356.1"/>
    </source>
</evidence>
<sequence length="87" mass="9412">MTSVVILSFFMSSKSAGAISSLSIISISYKFASTPLRSSQPCSSYSSCTREQNLLLTYLHALEHPIPHVGSWWLACRCGELIASVVG</sequence>